<dbReference type="Proteomes" id="UP001589627">
    <property type="component" value="Unassembled WGS sequence"/>
</dbReference>
<dbReference type="EMBL" id="JBHLZP010001115">
    <property type="protein sequence ID" value="MFB9840491.1"/>
    <property type="molecule type" value="Genomic_DNA"/>
</dbReference>
<proteinExistence type="predicted"/>
<evidence type="ECO:0000313" key="3">
    <source>
        <dbReference type="Proteomes" id="UP001589627"/>
    </source>
</evidence>
<organism evidence="2 3">
    <name type="scientific">Actinoallomurus acaciae</name>
    <dbReference type="NCBI Taxonomy" id="502577"/>
    <lineage>
        <taxon>Bacteria</taxon>
        <taxon>Bacillati</taxon>
        <taxon>Actinomycetota</taxon>
        <taxon>Actinomycetes</taxon>
        <taxon>Streptosporangiales</taxon>
        <taxon>Thermomonosporaceae</taxon>
        <taxon>Actinoallomurus</taxon>
    </lineage>
</organism>
<evidence type="ECO:0000256" key="1">
    <source>
        <dbReference type="SAM" id="MobiDB-lite"/>
    </source>
</evidence>
<evidence type="ECO:0000313" key="2">
    <source>
        <dbReference type="EMBL" id="MFB9840491.1"/>
    </source>
</evidence>
<comment type="caution">
    <text evidence="2">The sequence shown here is derived from an EMBL/GenBank/DDBJ whole genome shotgun (WGS) entry which is preliminary data.</text>
</comment>
<feature type="region of interest" description="Disordered" evidence="1">
    <location>
        <begin position="1"/>
        <end position="34"/>
    </location>
</feature>
<dbReference type="SUPFAM" id="SSF102462">
    <property type="entry name" value="Peptidyl-tRNA hydrolase II"/>
    <property type="match status" value="1"/>
</dbReference>
<reference evidence="2 3" key="1">
    <citation type="submission" date="2024-09" db="EMBL/GenBank/DDBJ databases">
        <authorList>
            <person name="Sun Q."/>
            <person name="Mori K."/>
        </authorList>
    </citation>
    <scope>NUCLEOTIDE SEQUENCE [LARGE SCALE GENOMIC DNA]</scope>
    <source>
        <strain evidence="2 3">TBRC 0563</strain>
    </source>
</reference>
<protein>
    <recommendedName>
        <fullName evidence="4">Aminoacyl-tRNA hydrolase</fullName>
    </recommendedName>
</protein>
<gene>
    <name evidence="2" type="ORF">ACFFNX_50945</name>
</gene>
<evidence type="ECO:0008006" key="4">
    <source>
        <dbReference type="Google" id="ProtNLM"/>
    </source>
</evidence>
<accession>A0ABV5YZJ1</accession>
<feature type="non-terminal residue" evidence="2">
    <location>
        <position position="1"/>
    </location>
</feature>
<name>A0ABV5YZJ1_9ACTN</name>
<sequence length="115" mass="11979">VAGPVTEVPPEIARLQVGGTDLEREEEPKPPPAPPYALIGLNPGAPMTTGKAAAQCGHAAHLLLRARGAWPGLRVRVVEADEWSRTVAEADVVVRDGGFTEVAPGTMTAVARLVV</sequence>
<keyword evidence="3" id="KW-1185">Reference proteome</keyword>
<dbReference type="InterPro" id="IPR023476">
    <property type="entry name" value="Pep_tRNA_hydro_II_dom_sf"/>
</dbReference>